<dbReference type="AlphaFoldDB" id="A0A381N4K3"/>
<sequence>VSDATRQVGDVIGVRLTVLGSGSAGNATLLQGLARPVLIDVGLSYREVTRRLVSMGVSPDEIGAVVITHAHGDHTRGAALFSRKHGVPVYVTPSTRAVWNAPNVAGWGSLTCGEASDICGFRFTPFEVSHDAAAETLGFVIKTVDGAIGYATDVGVVTPSLRTRFRDCSLLVIESNHSTDLLEVGPYARATKARISGSRGHLSNESLAEFVREDLGRSVRCLVLAHLSRVNNVPEIAEMTCREALHASGREDVRIVVSRQDRVAETVDLGLWVVAPRHRLDSDRQAVLPF</sequence>
<feature type="non-terminal residue" evidence="2">
    <location>
        <position position="1"/>
    </location>
</feature>
<proteinExistence type="predicted"/>
<dbReference type="Gene3D" id="3.60.15.10">
    <property type="entry name" value="Ribonuclease Z/Hydroxyacylglutathione hydrolase-like"/>
    <property type="match status" value="1"/>
</dbReference>
<evidence type="ECO:0000313" key="2">
    <source>
        <dbReference type="EMBL" id="SUZ49465.1"/>
    </source>
</evidence>
<accession>A0A381N4K3</accession>
<dbReference type="InterPro" id="IPR001279">
    <property type="entry name" value="Metallo-B-lactamas"/>
</dbReference>
<evidence type="ECO:0000259" key="1">
    <source>
        <dbReference type="SMART" id="SM00849"/>
    </source>
</evidence>
<dbReference type="EMBL" id="UINC01000118">
    <property type="protein sequence ID" value="SUZ49465.1"/>
    <property type="molecule type" value="Genomic_DNA"/>
</dbReference>
<dbReference type="Pfam" id="PF12706">
    <property type="entry name" value="Lactamase_B_2"/>
    <property type="match status" value="1"/>
</dbReference>
<dbReference type="PANTHER" id="PTHR47619">
    <property type="entry name" value="METALLO-HYDROLASE YYCJ-RELATED"/>
    <property type="match status" value="1"/>
</dbReference>
<gene>
    <name evidence="2" type="ORF">METZ01_LOCUS2319</name>
</gene>
<reference evidence="2" key="1">
    <citation type="submission" date="2018-05" db="EMBL/GenBank/DDBJ databases">
        <authorList>
            <person name="Lanie J.A."/>
            <person name="Ng W.-L."/>
            <person name="Kazmierczak K.M."/>
            <person name="Andrzejewski T.M."/>
            <person name="Davidsen T.M."/>
            <person name="Wayne K.J."/>
            <person name="Tettelin H."/>
            <person name="Glass J.I."/>
            <person name="Rusch D."/>
            <person name="Podicherti R."/>
            <person name="Tsui H.-C.T."/>
            <person name="Winkler M.E."/>
        </authorList>
    </citation>
    <scope>NUCLEOTIDE SEQUENCE</scope>
</reference>
<dbReference type="InterPro" id="IPR052533">
    <property type="entry name" value="WalJ/YycJ-like"/>
</dbReference>
<protein>
    <recommendedName>
        <fullName evidence="1">Metallo-beta-lactamase domain-containing protein</fullName>
    </recommendedName>
</protein>
<dbReference type="InterPro" id="IPR036866">
    <property type="entry name" value="RibonucZ/Hydroxyglut_hydro"/>
</dbReference>
<dbReference type="SMART" id="SM00849">
    <property type="entry name" value="Lactamase_B"/>
    <property type="match status" value="1"/>
</dbReference>
<feature type="domain" description="Metallo-beta-lactamase" evidence="1">
    <location>
        <begin position="24"/>
        <end position="199"/>
    </location>
</feature>
<name>A0A381N4K3_9ZZZZ</name>
<dbReference type="PANTHER" id="PTHR47619:SF1">
    <property type="entry name" value="EXODEOXYRIBONUCLEASE WALJ"/>
    <property type="match status" value="1"/>
</dbReference>
<dbReference type="SUPFAM" id="SSF56281">
    <property type="entry name" value="Metallo-hydrolase/oxidoreductase"/>
    <property type="match status" value="1"/>
</dbReference>
<organism evidence="2">
    <name type="scientific">marine metagenome</name>
    <dbReference type="NCBI Taxonomy" id="408172"/>
    <lineage>
        <taxon>unclassified sequences</taxon>
        <taxon>metagenomes</taxon>
        <taxon>ecological metagenomes</taxon>
    </lineage>
</organism>